<evidence type="ECO:0000313" key="3">
    <source>
        <dbReference type="EMBL" id="GGU94001.1"/>
    </source>
</evidence>
<name>A0ABQ2VP47_9ACTN</name>
<proteinExistence type="predicted"/>
<sequence length="49" mass="4740">MKTINPAAALILAARSAVMAMTGITSAHSGADTHGTADNDPGVSSGTVT</sequence>
<keyword evidence="2" id="KW-0732">Signal</keyword>
<comment type="caution">
    <text evidence="3">The sequence shown here is derived from an EMBL/GenBank/DDBJ whole genome shotgun (WGS) entry which is preliminary data.</text>
</comment>
<feature type="chain" id="PRO_5046262215" evidence="2">
    <location>
        <begin position="21"/>
        <end position="49"/>
    </location>
</feature>
<evidence type="ECO:0000256" key="1">
    <source>
        <dbReference type="SAM" id="MobiDB-lite"/>
    </source>
</evidence>
<keyword evidence="4" id="KW-1185">Reference proteome</keyword>
<feature type="region of interest" description="Disordered" evidence="1">
    <location>
        <begin position="27"/>
        <end position="49"/>
    </location>
</feature>
<evidence type="ECO:0000256" key="2">
    <source>
        <dbReference type="SAM" id="SignalP"/>
    </source>
</evidence>
<feature type="signal peptide" evidence="2">
    <location>
        <begin position="1"/>
        <end position="20"/>
    </location>
</feature>
<accession>A0ABQ2VP47</accession>
<evidence type="ECO:0000313" key="4">
    <source>
        <dbReference type="Proteomes" id="UP000654471"/>
    </source>
</evidence>
<dbReference type="EMBL" id="BMRP01000044">
    <property type="protein sequence ID" value="GGU94001.1"/>
    <property type="molecule type" value="Genomic_DNA"/>
</dbReference>
<protein>
    <submittedName>
        <fullName evidence="3">Uncharacterized protein</fullName>
    </submittedName>
</protein>
<reference evidence="4" key="1">
    <citation type="journal article" date="2019" name="Int. J. Syst. Evol. Microbiol.">
        <title>The Global Catalogue of Microorganisms (GCM) 10K type strain sequencing project: providing services to taxonomists for standard genome sequencing and annotation.</title>
        <authorList>
            <consortium name="The Broad Institute Genomics Platform"/>
            <consortium name="The Broad Institute Genome Sequencing Center for Infectious Disease"/>
            <person name="Wu L."/>
            <person name="Ma J."/>
        </authorList>
    </citation>
    <scope>NUCLEOTIDE SEQUENCE [LARGE SCALE GENOMIC DNA]</scope>
    <source>
        <strain evidence="4">JCM 3399</strain>
    </source>
</reference>
<dbReference type="RefSeq" id="WP_189307177.1">
    <property type="nucleotide sequence ID" value="NZ_BMRP01000044.1"/>
</dbReference>
<gene>
    <name evidence="3" type="ORF">GCM10010211_71310</name>
</gene>
<organism evidence="3 4">
    <name type="scientific">Streptomyces albospinus</name>
    <dbReference type="NCBI Taxonomy" id="285515"/>
    <lineage>
        <taxon>Bacteria</taxon>
        <taxon>Bacillati</taxon>
        <taxon>Actinomycetota</taxon>
        <taxon>Actinomycetes</taxon>
        <taxon>Kitasatosporales</taxon>
        <taxon>Streptomycetaceae</taxon>
        <taxon>Streptomyces</taxon>
    </lineage>
</organism>
<dbReference type="Proteomes" id="UP000654471">
    <property type="component" value="Unassembled WGS sequence"/>
</dbReference>